<sequence length="770" mass="86408">MEKEASTKENVTSSLAAQKLARDTLDLQKSQGGEPSREIESVSISIGGPKLENNGEDGLVEKMDVSGDLKSKEQGKKLDSNPSHSGVGEKIDERMDLESKAQEKDSDSNKEQNDSGHKVASTAQEEKLHNDGHDNLGKKTDQGKDLESKAQEETNQTTDKILGEEEELEPVFDGTEVPGMEANRSMSTHTLDLDSETQGVVKKAVALTNLVKIKGVVVVSTFLRRLSGKRDEDEQDVLDNADKNASDSTKDNEAGEVSQKTVDRSAWNPLSFIRTSQDGDAENKAEQREEVIEEPAQAIAIKGRVILYTRLGCQDCKEARLFLYRKKLRYVEINIDVFPSRKLELEKIAGSSSVPKVFFNEVLIGGLSELKGLNESGKFDEKIDYLISEPPSFEAPLPPLSGEDDLSNSGAIDELALIARKMKEFVIVKDRFYKMRRFTNCFSGSEAVDFLAEDQYLEREEAIEFGRKLASKLFFHHVLEENLFEDGNHLYRFLDDDPIVSQCHNIPRGIIDVKPKPILDISSRLRFLFYAILEAYVSEDGKHVDYRSIHGSEEFARYLRIVEELQRVEVKDMQREEKLAFFINLYNLMAIHAILVWGHPAGAIERKRLFGDFKYVVGGSTYSLSAIQNGILRGNQRPPYNLMKPFGAKDKRSMVTLPYSEPLIHFALVCGTRSGPALRCYSPGDIDKELMEAARNFLRNGGLIIDFDTKVASASKILKWFSVDFGKNEVEVLKHSSNYLEPAVSEALLESLAKSQLKVMYQPYDWGVNC</sequence>
<dbReference type="GO" id="GO:0035556">
    <property type="term" value="P:intracellular signal transduction"/>
    <property type="evidence" value="ECO:0007669"/>
    <property type="project" value="InterPro"/>
</dbReference>
<dbReference type="KEGG" id="pper:18788555"/>
<feature type="compositionally biased region" description="Basic and acidic residues" evidence="1">
    <location>
        <begin position="124"/>
        <end position="152"/>
    </location>
</feature>
<dbReference type="Gene3D" id="1.10.10.10">
    <property type="entry name" value="Winged helix-like DNA-binding domain superfamily/Winged helix DNA-binding domain"/>
    <property type="match status" value="1"/>
</dbReference>
<evidence type="ECO:0000313" key="3">
    <source>
        <dbReference type="Proteomes" id="UP000006882"/>
    </source>
</evidence>
<dbReference type="SMR" id="M5XLQ1"/>
<keyword evidence="3" id="KW-1185">Reference proteome</keyword>
<dbReference type="Pfam" id="PF00610">
    <property type="entry name" value="DEP"/>
    <property type="match status" value="1"/>
</dbReference>
<dbReference type="PANTHER" id="PTHR46361:SF3">
    <property type="entry name" value="ELECTRON CARRIER_ PROTEIN DISULFIDE OXIDOREDUCTASE"/>
    <property type="match status" value="1"/>
</dbReference>
<dbReference type="Pfam" id="PF00462">
    <property type="entry name" value="Glutaredoxin"/>
    <property type="match status" value="1"/>
</dbReference>
<gene>
    <name evidence="2" type="ORF">PRUPE_1G508800</name>
</gene>
<dbReference type="PROSITE" id="PS50186">
    <property type="entry name" value="DEP"/>
    <property type="match status" value="1"/>
</dbReference>
<dbReference type="SUPFAM" id="SSF52833">
    <property type="entry name" value="Thioredoxin-like"/>
    <property type="match status" value="1"/>
</dbReference>
<feature type="compositionally biased region" description="Basic and acidic residues" evidence="1">
    <location>
        <begin position="240"/>
        <end position="253"/>
    </location>
</feature>
<evidence type="ECO:0000256" key="1">
    <source>
        <dbReference type="SAM" id="MobiDB-lite"/>
    </source>
</evidence>
<dbReference type="InterPro" id="IPR036390">
    <property type="entry name" value="WH_DNA-bd_sf"/>
</dbReference>
<dbReference type="eggNOG" id="ENOG502QS72">
    <property type="taxonomic scope" value="Eukaryota"/>
</dbReference>
<protein>
    <submittedName>
        <fullName evidence="2">Uncharacterized protein</fullName>
    </submittedName>
</protein>
<dbReference type="SMART" id="SM00049">
    <property type="entry name" value="DEP"/>
    <property type="match status" value="1"/>
</dbReference>
<dbReference type="Gene3D" id="3.40.30.10">
    <property type="entry name" value="Glutaredoxin"/>
    <property type="match status" value="1"/>
</dbReference>
<dbReference type="PANTHER" id="PTHR46361">
    <property type="entry name" value="ELECTRON CARRIER/ PROTEIN DISULFIDE OXIDOREDUCTASE"/>
    <property type="match status" value="1"/>
</dbReference>
<name>M5XLQ1_PRUPE</name>
<dbReference type="InterPro" id="IPR002109">
    <property type="entry name" value="Glutaredoxin"/>
</dbReference>
<accession>M5XLQ1</accession>
<dbReference type="OMA" id="IVVSQCH"/>
<reference evidence="2 3" key="1">
    <citation type="journal article" date="2013" name="Nat. Genet.">
        <title>The high-quality draft genome of peach (Prunus persica) identifies unique patterns of genetic diversity, domestication and genome evolution.</title>
        <authorList>
            <consortium name="International Peach Genome Initiative"/>
            <person name="Verde I."/>
            <person name="Abbott A.G."/>
            <person name="Scalabrin S."/>
            <person name="Jung S."/>
            <person name="Shu S."/>
            <person name="Marroni F."/>
            <person name="Zhebentyayeva T."/>
            <person name="Dettori M.T."/>
            <person name="Grimwood J."/>
            <person name="Cattonaro F."/>
            <person name="Zuccolo A."/>
            <person name="Rossini L."/>
            <person name="Jenkins J."/>
            <person name="Vendramin E."/>
            <person name="Meisel L.A."/>
            <person name="Decroocq V."/>
            <person name="Sosinski B."/>
            <person name="Prochnik S."/>
            <person name="Mitros T."/>
            <person name="Policriti A."/>
            <person name="Cipriani G."/>
            <person name="Dondini L."/>
            <person name="Ficklin S."/>
            <person name="Goodstein D.M."/>
            <person name="Xuan P."/>
            <person name="Del Fabbro C."/>
            <person name="Aramini V."/>
            <person name="Copetti D."/>
            <person name="Gonzalez S."/>
            <person name="Horner D.S."/>
            <person name="Falchi R."/>
            <person name="Lucas S."/>
            <person name="Mica E."/>
            <person name="Maldonado J."/>
            <person name="Lazzari B."/>
            <person name="Bielenberg D."/>
            <person name="Pirona R."/>
            <person name="Miculan M."/>
            <person name="Barakat A."/>
            <person name="Testolin R."/>
            <person name="Stella A."/>
            <person name="Tartarini S."/>
            <person name="Tonutti P."/>
            <person name="Arus P."/>
            <person name="Orellana A."/>
            <person name="Wells C."/>
            <person name="Main D."/>
            <person name="Vizzotto G."/>
            <person name="Silva H."/>
            <person name="Salamini F."/>
            <person name="Schmutz J."/>
            <person name="Morgante M."/>
            <person name="Rokhsar D.S."/>
        </authorList>
    </citation>
    <scope>NUCLEOTIDE SEQUENCE [LARGE SCALE GENOMIC DNA]</scope>
    <source>
        <strain evidence="3">cv. Nemared</strain>
    </source>
</reference>
<dbReference type="InterPro" id="IPR036388">
    <property type="entry name" value="WH-like_DNA-bd_sf"/>
</dbReference>
<dbReference type="Pfam" id="PF04784">
    <property type="entry name" value="DUF547"/>
    <property type="match status" value="1"/>
</dbReference>
<dbReference type="SUPFAM" id="SSF46785">
    <property type="entry name" value="Winged helix' DNA-binding domain"/>
    <property type="match status" value="1"/>
</dbReference>
<dbReference type="InterPro" id="IPR036249">
    <property type="entry name" value="Thioredoxin-like_sf"/>
</dbReference>
<evidence type="ECO:0000313" key="2">
    <source>
        <dbReference type="EMBL" id="ONI34984.1"/>
    </source>
</evidence>
<dbReference type="Gramene" id="ONI34984">
    <property type="protein sequence ID" value="ONI34984"/>
    <property type="gene ID" value="PRUPE_1G508800"/>
</dbReference>
<dbReference type="STRING" id="3760.M5XLQ1"/>
<dbReference type="OrthoDB" id="418495at2759"/>
<feature type="compositionally biased region" description="Basic and acidic residues" evidence="1">
    <location>
        <begin position="59"/>
        <end position="79"/>
    </location>
</feature>
<dbReference type="PROSITE" id="PS51354">
    <property type="entry name" value="GLUTAREDOXIN_2"/>
    <property type="match status" value="1"/>
</dbReference>
<dbReference type="EMBL" id="CM007651">
    <property type="protein sequence ID" value="ONI34984.1"/>
    <property type="molecule type" value="Genomic_DNA"/>
</dbReference>
<organism evidence="2 3">
    <name type="scientific">Prunus persica</name>
    <name type="common">Peach</name>
    <name type="synonym">Amygdalus persica</name>
    <dbReference type="NCBI Taxonomy" id="3760"/>
    <lineage>
        <taxon>Eukaryota</taxon>
        <taxon>Viridiplantae</taxon>
        <taxon>Streptophyta</taxon>
        <taxon>Embryophyta</taxon>
        <taxon>Tracheophyta</taxon>
        <taxon>Spermatophyta</taxon>
        <taxon>Magnoliopsida</taxon>
        <taxon>eudicotyledons</taxon>
        <taxon>Gunneridae</taxon>
        <taxon>Pentapetalae</taxon>
        <taxon>rosids</taxon>
        <taxon>fabids</taxon>
        <taxon>Rosales</taxon>
        <taxon>Rosaceae</taxon>
        <taxon>Amygdaloideae</taxon>
        <taxon>Amygdaleae</taxon>
        <taxon>Prunus</taxon>
    </lineage>
</organism>
<dbReference type="CDD" id="cd04371">
    <property type="entry name" value="DEP"/>
    <property type="match status" value="1"/>
</dbReference>
<dbReference type="Proteomes" id="UP000006882">
    <property type="component" value="Chromosome G1"/>
</dbReference>
<dbReference type="AlphaFoldDB" id="M5XLQ1"/>
<proteinExistence type="predicted"/>
<dbReference type="InterPro" id="IPR006869">
    <property type="entry name" value="DUF547"/>
</dbReference>
<dbReference type="HOGENOM" id="CLU_012751_0_0_1"/>
<dbReference type="InterPro" id="IPR000591">
    <property type="entry name" value="DEP_dom"/>
</dbReference>
<feature type="region of interest" description="Disordered" evidence="1">
    <location>
        <begin position="230"/>
        <end position="260"/>
    </location>
</feature>
<feature type="compositionally biased region" description="Basic and acidic residues" evidence="1">
    <location>
        <begin position="87"/>
        <end position="117"/>
    </location>
</feature>
<feature type="region of interest" description="Disordered" evidence="1">
    <location>
        <begin position="1"/>
        <end position="177"/>
    </location>
</feature>